<feature type="region of interest" description="Disordered" evidence="1">
    <location>
        <begin position="412"/>
        <end position="432"/>
    </location>
</feature>
<dbReference type="AlphaFoldDB" id="A0AAN7WP30"/>
<organism evidence="2 3">
    <name type="scientific">Arxiozyma heterogenica</name>
    <dbReference type="NCBI Taxonomy" id="278026"/>
    <lineage>
        <taxon>Eukaryota</taxon>
        <taxon>Fungi</taxon>
        <taxon>Dikarya</taxon>
        <taxon>Ascomycota</taxon>
        <taxon>Saccharomycotina</taxon>
        <taxon>Saccharomycetes</taxon>
        <taxon>Saccharomycetales</taxon>
        <taxon>Saccharomycetaceae</taxon>
        <taxon>Arxiozyma</taxon>
    </lineage>
</organism>
<reference evidence="3" key="1">
    <citation type="submission" date="2023-07" db="EMBL/GenBank/DDBJ databases">
        <title>A draft genome of Kazachstania heterogenica Y-27499.</title>
        <authorList>
            <person name="Donic C."/>
            <person name="Kralova J.S."/>
            <person name="Fidel L."/>
            <person name="Ben-Dor S."/>
            <person name="Jung S."/>
        </authorList>
    </citation>
    <scope>NUCLEOTIDE SEQUENCE [LARGE SCALE GENOMIC DNA]</scope>
    <source>
        <strain evidence="3">Y27499</strain>
    </source>
</reference>
<dbReference type="PANTHER" id="PTHR20916">
    <property type="entry name" value="CYSTEINE AND GLYCINE-RICH PROTEIN 2 BINDING PROTEIN"/>
    <property type="match status" value="1"/>
</dbReference>
<dbReference type="PANTHER" id="PTHR20916:SF18">
    <property type="entry name" value="IPT_TIG DOMAIN-CONTAINING PROTEIN"/>
    <property type="match status" value="1"/>
</dbReference>
<dbReference type="Proteomes" id="UP001306508">
    <property type="component" value="Unassembled WGS sequence"/>
</dbReference>
<feature type="region of interest" description="Disordered" evidence="1">
    <location>
        <begin position="28"/>
        <end position="50"/>
    </location>
</feature>
<proteinExistence type="predicted"/>
<evidence type="ECO:0000313" key="3">
    <source>
        <dbReference type="Proteomes" id="UP001306508"/>
    </source>
</evidence>
<feature type="compositionally biased region" description="Acidic residues" evidence="1">
    <location>
        <begin position="30"/>
        <end position="42"/>
    </location>
</feature>
<evidence type="ECO:0000256" key="1">
    <source>
        <dbReference type="SAM" id="MobiDB-lite"/>
    </source>
</evidence>
<name>A0AAN7WP30_9SACH</name>
<dbReference type="EMBL" id="JAWIZZ010000038">
    <property type="protein sequence ID" value="KAK5781083.1"/>
    <property type="molecule type" value="Genomic_DNA"/>
</dbReference>
<keyword evidence="3" id="KW-1185">Reference proteome</keyword>
<evidence type="ECO:0000313" key="2">
    <source>
        <dbReference type="EMBL" id="KAK5781083.1"/>
    </source>
</evidence>
<gene>
    <name evidence="2" type="ORF">RI543_001474</name>
</gene>
<protein>
    <submittedName>
        <fullName evidence="2">Uncharacterized protein</fullName>
    </submittedName>
</protein>
<sequence>MNQYVNNEESSKPYRRWFGLNWPQSISQNQEEEENNQDDDGDTIINNESMNNNNESWYQRLYHSIFWYSNTQRIHPIKIDENTRYSQLDLEQINYLENEALSVINNYSNSWCWFEDLTDIEYTEDTFTCSGNADLGSTNKQGPGVVSVFGTKCGKCPLPLDKSPIDTCLGDQAYVKNSILLPSLTPRDYLHNLPLRTKIANAIKEHYNYPNEKHLYLKKDPFNDQKYNQDTNAKNEIENEKAHKRHIIFTVVGWLPDKYEKLSIGEQRTAQYLSRKVAQAIRERNKSLKNLYKTDNNKSEDNEEMENNHEILSLSLECPLHTKDMNTVLKECLSLLKHWETIFFNADSIYFIGVYHSVPLLIELCYTVLSQNQRYGINLNTTRIGMLTLNSCLGGYRFWDHSVDRSIYKEENISNDNNNNNNNNNDNNNNNIEGTEYLSDKVVSQKNSNKKYTTMQLPEINQEYLKLEQSKEKQLFSGLNNNEIELLSRIKKYYDPNSDESKHIQKRLDWLLYNCDTFRLNLIATLYDNFMTITQKLAINYNHPKIIRNIWCDGKYLDIDLQRPENFDIPNFEIKTPDIKFTLSTPTDRKFEIILLNNLILTQNLGYDKFITILRLISPHFISRSFNENTIPSTVRKQRNNQTKQWLQELEQKWNGINSNINNTKSNNTNNTTINGNNDIDTEAMYGSTLPQDVHNVHDFLKYIYYQNIKNPELFQIYGQIYDDDLIYRNFIEIINLTRNPTHKKHLKIIKLSNENNDINLDSHMGLYNSILDTQNQYDLVWKFHEMLCNFLKLKNLPIQDPSMDLKISIKLGTQTENDNSIIVTSPTYDNDSTRVSFKRNYEESKRRITQIWRSYQTWDPKTRGLVNLKRILSVLTSFSQVEDLLKDIEE</sequence>
<comment type="caution">
    <text evidence="2">The sequence shown here is derived from an EMBL/GenBank/DDBJ whole genome shotgun (WGS) entry which is preliminary data.</text>
</comment>
<accession>A0AAN7WP30</accession>
<feature type="compositionally biased region" description="Low complexity" evidence="1">
    <location>
        <begin position="415"/>
        <end position="431"/>
    </location>
</feature>